<proteinExistence type="predicted"/>
<reference evidence="1 2" key="1">
    <citation type="journal article" date="2020" name="Cell">
        <title>Large-Scale Comparative Analyses of Tick Genomes Elucidate Their Genetic Diversity and Vector Capacities.</title>
        <authorList>
            <consortium name="Tick Genome and Microbiome Consortium (TIGMIC)"/>
            <person name="Jia N."/>
            <person name="Wang J."/>
            <person name="Shi W."/>
            <person name="Du L."/>
            <person name="Sun Y."/>
            <person name="Zhan W."/>
            <person name="Jiang J.F."/>
            <person name="Wang Q."/>
            <person name="Zhang B."/>
            <person name="Ji P."/>
            <person name="Bell-Sakyi L."/>
            <person name="Cui X.M."/>
            <person name="Yuan T.T."/>
            <person name="Jiang B.G."/>
            <person name="Yang W.F."/>
            <person name="Lam T.T."/>
            <person name="Chang Q.C."/>
            <person name="Ding S.J."/>
            <person name="Wang X.J."/>
            <person name="Zhu J.G."/>
            <person name="Ruan X.D."/>
            <person name="Zhao L."/>
            <person name="Wei J.T."/>
            <person name="Ye R.Z."/>
            <person name="Que T.C."/>
            <person name="Du C.H."/>
            <person name="Zhou Y.H."/>
            <person name="Cheng J.X."/>
            <person name="Dai P.F."/>
            <person name="Guo W.B."/>
            <person name="Han X.H."/>
            <person name="Huang E.J."/>
            <person name="Li L.F."/>
            <person name="Wei W."/>
            <person name="Gao Y.C."/>
            <person name="Liu J.Z."/>
            <person name="Shao H.Z."/>
            <person name="Wang X."/>
            <person name="Wang C.C."/>
            <person name="Yang T.C."/>
            <person name="Huo Q.B."/>
            <person name="Li W."/>
            <person name="Chen H.Y."/>
            <person name="Chen S.E."/>
            <person name="Zhou L.G."/>
            <person name="Ni X.B."/>
            <person name="Tian J.H."/>
            <person name="Sheng Y."/>
            <person name="Liu T."/>
            <person name="Pan Y.S."/>
            <person name="Xia L.Y."/>
            <person name="Li J."/>
            <person name="Zhao F."/>
            <person name="Cao W.C."/>
        </authorList>
    </citation>
    <scope>NUCLEOTIDE SEQUENCE [LARGE SCALE GENOMIC DNA]</scope>
    <source>
        <strain evidence="1">HaeL-2018</strain>
    </source>
</reference>
<comment type="caution">
    <text evidence="1">The sequence shown here is derived from an EMBL/GenBank/DDBJ whole genome shotgun (WGS) entry which is preliminary data.</text>
</comment>
<evidence type="ECO:0000313" key="1">
    <source>
        <dbReference type="EMBL" id="KAH9378683.1"/>
    </source>
</evidence>
<accession>A0A9J6GU27</accession>
<sequence>MEETTEFLLFYLAHGRHVNTLLDAILRQLLSDHSHEDAEVVSNCVKPAQLGRIMIQNRQSVDANRYGLRQRDTHLTPGDQVLV</sequence>
<dbReference type="AlphaFoldDB" id="A0A9J6GU27"/>
<name>A0A9J6GU27_HAELO</name>
<dbReference type="Proteomes" id="UP000821853">
    <property type="component" value="Unassembled WGS sequence"/>
</dbReference>
<evidence type="ECO:0000313" key="2">
    <source>
        <dbReference type="Proteomes" id="UP000821853"/>
    </source>
</evidence>
<organism evidence="1 2">
    <name type="scientific">Haemaphysalis longicornis</name>
    <name type="common">Bush tick</name>
    <dbReference type="NCBI Taxonomy" id="44386"/>
    <lineage>
        <taxon>Eukaryota</taxon>
        <taxon>Metazoa</taxon>
        <taxon>Ecdysozoa</taxon>
        <taxon>Arthropoda</taxon>
        <taxon>Chelicerata</taxon>
        <taxon>Arachnida</taxon>
        <taxon>Acari</taxon>
        <taxon>Parasitiformes</taxon>
        <taxon>Ixodida</taxon>
        <taxon>Ixodoidea</taxon>
        <taxon>Ixodidae</taxon>
        <taxon>Haemaphysalinae</taxon>
        <taxon>Haemaphysalis</taxon>
    </lineage>
</organism>
<protein>
    <submittedName>
        <fullName evidence="1">Uncharacterized protein</fullName>
    </submittedName>
</protein>
<gene>
    <name evidence="1" type="ORF">HPB48_004198</name>
</gene>
<keyword evidence="2" id="KW-1185">Reference proteome</keyword>
<dbReference type="VEuPathDB" id="VectorBase:HLOH_056331"/>
<dbReference type="EMBL" id="JABSTR010000009">
    <property type="protein sequence ID" value="KAH9378683.1"/>
    <property type="molecule type" value="Genomic_DNA"/>
</dbReference>